<evidence type="ECO:0000313" key="3">
    <source>
        <dbReference type="Proteomes" id="UP000037854"/>
    </source>
</evidence>
<feature type="compositionally biased region" description="Basic and acidic residues" evidence="1">
    <location>
        <begin position="1"/>
        <end position="22"/>
    </location>
</feature>
<feature type="region of interest" description="Disordered" evidence="1">
    <location>
        <begin position="1"/>
        <end position="67"/>
    </location>
</feature>
<name>A0ABR5MKQ1_9BACI</name>
<feature type="compositionally biased region" description="Basic and acidic residues" evidence="1">
    <location>
        <begin position="44"/>
        <end position="60"/>
    </location>
</feature>
<dbReference type="Proteomes" id="UP000037854">
    <property type="component" value="Unassembled WGS sequence"/>
</dbReference>
<evidence type="ECO:0000313" key="2">
    <source>
        <dbReference type="EMBL" id="KPH76170.1"/>
    </source>
</evidence>
<organism evidence="2 3">
    <name type="scientific">Oceanobacillus caeni</name>
    <dbReference type="NCBI Taxonomy" id="405946"/>
    <lineage>
        <taxon>Bacteria</taxon>
        <taxon>Bacillati</taxon>
        <taxon>Bacillota</taxon>
        <taxon>Bacilli</taxon>
        <taxon>Bacillales</taxon>
        <taxon>Bacillaceae</taxon>
        <taxon>Oceanobacillus</taxon>
    </lineage>
</organism>
<accession>A0ABR5MKQ1</accession>
<keyword evidence="3" id="KW-1185">Reference proteome</keyword>
<evidence type="ECO:0000256" key="1">
    <source>
        <dbReference type="SAM" id="MobiDB-lite"/>
    </source>
</evidence>
<protein>
    <submittedName>
        <fullName evidence="2">Uncharacterized protein</fullName>
    </submittedName>
</protein>
<sequence>MPEDGKNQRKGSLKEMMSDRGRKNQRKRSLMYVMSARGRKKPKEKVTHVCDECPKTEKNKGKGHSCG</sequence>
<gene>
    <name evidence="2" type="ORF">AFL42_06755</name>
</gene>
<dbReference type="EMBL" id="LGTK01000017">
    <property type="protein sequence ID" value="KPH76170.1"/>
    <property type="molecule type" value="Genomic_DNA"/>
</dbReference>
<proteinExistence type="predicted"/>
<reference evidence="2 3" key="1">
    <citation type="submission" date="2015-07" db="EMBL/GenBank/DDBJ databases">
        <title>High-quality draft genome sequence of Oceanobacillus caeni HM6, a bacillus isolated from a human feces.</title>
        <authorList>
            <person name="Kumar J."/>
            <person name="Verma M.K."/>
            <person name="Pandey R."/>
            <person name="Bhambi M."/>
            <person name="Chauhan N."/>
        </authorList>
    </citation>
    <scope>NUCLEOTIDE SEQUENCE [LARGE SCALE GENOMIC DNA]</scope>
    <source>
        <strain evidence="2 3">HM6</strain>
    </source>
</reference>
<comment type="caution">
    <text evidence="2">The sequence shown here is derived from an EMBL/GenBank/DDBJ whole genome shotgun (WGS) entry which is preliminary data.</text>
</comment>